<sequence length="62" mass="7223">MAISKLNLEDFCNEVFSLFAIHTDLDDYRLAYFLNKYLGINLCRKAFDLDFVNSKGSFSVFE</sequence>
<gene>
    <name evidence="1" type="ORF">METZ01_LOCUS134025</name>
</gene>
<dbReference type="AlphaFoldDB" id="A0A381YX18"/>
<name>A0A381YX18_9ZZZZ</name>
<evidence type="ECO:0000313" key="1">
    <source>
        <dbReference type="EMBL" id="SVA81171.1"/>
    </source>
</evidence>
<feature type="non-terminal residue" evidence="1">
    <location>
        <position position="62"/>
    </location>
</feature>
<dbReference type="NCBIfam" id="NF033205">
    <property type="entry name" value="IPExxxVDY"/>
    <property type="match status" value="1"/>
</dbReference>
<organism evidence="1">
    <name type="scientific">marine metagenome</name>
    <dbReference type="NCBI Taxonomy" id="408172"/>
    <lineage>
        <taxon>unclassified sequences</taxon>
        <taxon>metagenomes</taxon>
        <taxon>ecological metagenomes</taxon>
    </lineage>
</organism>
<proteinExistence type="predicted"/>
<accession>A0A381YX18</accession>
<protein>
    <submittedName>
        <fullName evidence="1">Uncharacterized protein</fullName>
    </submittedName>
</protein>
<dbReference type="EMBL" id="UINC01019199">
    <property type="protein sequence ID" value="SVA81171.1"/>
    <property type="molecule type" value="Genomic_DNA"/>
</dbReference>
<dbReference type="InterPro" id="IPR047690">
    <property type="entry name" value="IPExxxVDY_fam"/>
</dbReference>
<reference evidence="1" key="1">
    <citation type="submission" date="2018-05" db="EMBL/GenBank/DDBJ databases">
        <authorList>
            <person name="Lanie J.A."/>
            <person name="Ng W.-L."/>
            <person name="Kazmierczak K.M."/>
            <person name="Andrzejewski T.M."/>
            <person name="Davidsen T.M."/>
            <person name="Wayne K.J."/>
            <person name="Tettelin H."/>
            <person name="Glass J.I."/>
            <person name="Rusch D."/>
            <person name="Podicherti R."/>
            <person name="Tsui H.-C.T."/>
            <person name="Winkler M.E."/>
        </authorList>
    </citation>
    <scope>NUCLEOTIDE SEQUENCE</scope>
</reference>